<dbReference type="PANTHER" id="PTHR46140">
    <property type="entry name" value="VACUOLAR TRANSPORTER CHAPERONE 1-RELATED"/>
    <property type="match status" value="1"/>
</dbReference>
<dbReference type="InterPro" id="IPR003807">
    <property type="entry name" value="DUF202"/>
</dbReference>
<keyword evidence="2 6" id="KW-0812">Transmembrane</keyword>
<dbReference type="EMBL" id="BRYA01000804">
    <property type="protein sequence ID" value="GMI32979.1"/>
    <property type="molecule type" value="Genomic_DNA"/>
</dbReference>
<feature type="region of interest" description="Disordered" evidence="5">
    <location>
        <begin position="345"/>
        <end position="368"/>
    </location>
</feature>
<comment type="subcellular location">
    <subcellularLocation>
        <location evidence="1">Endomembrane system</location>
        <topology evidence="1">Multi-pass membrane protein</topology>
    </subcellularLocation>
</comment>
<keyword evidence="4 6" id="KW-0472">Membrane</keyword>
<organism evidence="9 10">
    <name type="scientific">Triparma columacea</name>
    <dbReference type="NCBI Taxonomy" id="722753"/>
    <lineage>
        <taxon>Eukaryota</taxon>
        <taxon>Sar</taxon>
        <taxon>Stramenopiles</taxon>
        <taxon>Ochrophyta</taxon>
        <taxon>Bolidophyceae</taxon>
        <taxon>Parmales</taxon>
        <taxon>Triparmaceae</taxon>
        <taxon>Triparma</taxon>
    </lineage>
</organism>
<evidence type="ECO:0000256" key="3">
    <source>
        <dbReference type="ARBA" id="ARBA00022989"/>
    </source>
</evidence>
<dbReference type="InterPro" id="IPR051572">
    <property type="entry name" value="VTC_Complex_Subunit"/>
</dbReference>
<dbReference type="Proteomes" id="UP001165065">
    <property type="component" value="Unassembled WGS sequence"/>
</dbReference>
<gene>
    <name evidence="9" type="ORF">TrCOL_g13815</name>
</gene>
<feature type="domain" description="VTC" evidence="8">
    <location>
        <begin position="54"/>
        <end position="287"/>
    </location>
</feature>
<evidence type="ECO:0000313" key="10">
    <source>
        <dbReference type="Proteomes" id="UP001165065"/>
    </source>
</evidence>
<dbReference type="AlphaFoldDB" id="A0A9W7G593"/>
<evidence type="ECO:0000256" key="4">
    <source>
        <dbReference type="ARBA" id="ARBA00023136"/>
    </source>
</evidence>
<feature type="transmembrane region" description="Helical" evidence="6">
    <location>
        <begin position="377"/>
        <end position="395"/>
    </location>
</feature>
<feature type="region of interest" description="Disordered" evidence="5">
    <location>
        <begin position="1"/>
        <end position="47"/>
    </location>
</feature>
<evidence type="ECO:0000256" key="2">
    <source>
        <dbReference type="ARBA" id="ARBA00022692"/>
    </source>
</evidence>
<dbReference type="InterPro" id="IPR042267">
    <property type="entry name" value="VTC_sf"/>
</dbReference>
<dbReference type="PANTHER" id="PTHR46140:SF1">
    <property type="entry name" value="VACUOLAR TRANSPORTER CHAPERONE COMPLEX SUBUNIT 4-RELATED"/>
    <property type="match status" value="1"/>
</dbReference>
<feature type="transmembrane region" description="Helical" evidence="6">
    <location>
        <begin position="447"/>
        <end position="467"/>
    </location>
</feature>
<feature type="compositionally biased region" description="Basic and acidic residues" evidence="5">
    <location>
        <begin position="345"/>
        <end position="366"/>
    </location>
</feature>
<evidence type="ECO:0000256" key="6">
    <source>
        <dbReference type="SAM" id="Phobius"/>
    </source>
</evidence>
<dbReference type="Pfam" id="PF02656">
    <property type="entry name" value="DUF202"/>
    <property type="match status" value="1"/>
</dbReference>
<dbReference type="Gene3D" id="3.20.100.30">
    <property type="entry name" value="VTC, catalytic tunnel domain"/>
    <property type="match status" value="1"/>
</dbReference>
<evidence type="ECO:0000313" key="9">
    <source>
        <dbReference type="EMBL" id="GMI32979.1"/>
    </source>
</evidence>
<dbReference type="GO" id="GO:0006799">
    <property type="term" value="P:polyphosphate biosynthetic process"/>
    <property type="evidence" value="ECO:0007669"/>
    <property type="project" value="UniProtKB-ARBA"/>
</dbReference>
<dbReference type="OrthoDB" id="6493944at2759"/>
<evidence type="ECO:0000256" key="5">
    <source>
        <dbReference type="SAM" id="MobiDB-lite"/>
    </source>
</evidence>
<proteinExistence type="predicted"/>
<protein>
    <recommendedName>
        <fullName evidence="11">VTC domain-containing protein</fullName>
    </recommendedName>
</protein>
<evidence type="ECO:0000256" key="1">
    <source>
        <dbReference type="ARBA" id="ARBA00004127"/>
    </source>
</evidence>
<keyword evidence="3 6" id="KW-1133">Transmembrane helix</keyword>
<accession>A0A9W7G593</accession>
<keyword evidence="10" id="KW-1185">Reference proteome</keyword>
<feature type="transmembrane region" description="Helical" evidence="6">
    <location>
        <begin position="407"/>
        <end position="426"/>
    </location>
</feature>
<comment type="caution">
    <text evidence="9">The sequence shown here is derived from an EMBL/GenBank/DDBJ whole genome shotgun (WGS) entry which is preliminary data.</text>
</comment>
<name>A0A9W7G593_9STRA</name>
<evidence type="ECO:0008006" key="11">
    <source>
        <dbReference type="Google" id="ProtNLM"/>
    </source>
</evidence>
<sequence length="488" mass="54907">MLEEKASSKRVQPMDNNPLAAPSAQGSSLPPNPGLGRRKSFSDRRDVKAQTFERKSVKFWVPVHRVTAVIDIVKKFIPVSRRGVVHSIYFDNDESSVYSARLFRQDGSQLLRFRWYGDDQPSEKSSSVFIETKTHNNDRPSVKERFSLTPASADSFESGVDDEEVEKLGEKARGLAKKARKFMSERKLHRVLRTEYYRTAFESSTHSDFRASLDQNVCLVKESQETGTNSRSGPAWIFPHAIFELKISSQALERSKDVVQKFTDELISVGGAVVAPKFSKFLSGYSAHYNDKVGVVPSWMSQEKIVAAVQGREVGGGGEHSFGVVRQAGQGGTYDRVEDFKAERKANKKAEKKAEKEANKKERGPDQKSVMANERTLLAWLRTTMLLLYGSSYFLDHDIEGGVNKVLGWIGISSALGVVLWAQWRYNKRNKMLLSSEMNIAKYSDQYGTNFLVLCTIICSVVGLIAYQKSVLTYNNWAYMRTEIAGDK</sequence>
<evidence type="ECO:0000259" key="8">
    <source>
        <dbReference type="Pfam" id="PF09359"/>
    </source>
</evidence>
<dbReference type="Pfam" id="PF09359">
    <property type="entry name" value="VTC"/>
    <property type="match status" value="1"/>
</dbReference>
<dbReference type="InterPro" id="IPR018966">
    <property type="entry name" value="VTC_domain"/>
</dbReference>
<reference evidence="10" key="1">
    <citation type="journal article" date="2023" name="Commun. Biol.">
        <title>Genome analysis of Parmales, the sister group of diatoms, reveals the evolutionary specialization of diatoms from phago-mixotrophs to photoautotrophs.</title>
        <authorList>
            <person name="Ban H."/>
            <person name="Sato S."/>
            <person name="Yoshikawa S."/>
            <person name="Yamada K."/>
            <person name="Nakamura Y."/>
            <person name="Ichinomiya M."/>
            <person name="Sato N."/>
            <person name="Blanc-Mathieu R."/>
            <person name="Endo H."/>
            <person name="Kuwata A."/>
            <person name="Ogata H."/>
        </authorList>
    </citation>
    <scope>NUCLEOTIDE SEQUENCE [LARGE SCALE GENOMIC DNA]</scope>
</reference>
<evidence type="ECO:0000259" key="7">
    <source>
        <dbReference type="Pfam" id="PF02656"/>
    </source>
</evidence>
<feature type="domain" description="DUF202" evidence="7">
    <location>
        <begin position="369"/>
        <end position="432"/>
    </location>
</feature>
<dbReference type="GO" id="GO:0012505">
    <property type="term" value="C:endomembrane system"/>
    <property type="evidence" value="ECO:0007669"/>
    <property type="project" value="UniProtKB-SubCell"/>
</dbReference>